<comment type="similarity">
    <text evidence="1">Belongs to the plant LTP family.</text>
</comment>
<dbReference type="Pfam" id="PF00234">
    <property type="entry name" value="Tryp_alpha_amyl"/>
    <property type="match status" value="1"/>
</dbReference>
<evidence type="ECO:0000256" key="2">
    <source>
        <dbReference type="ARBA" id="ARBA00023157"/>
    </source>
</evidence>
<accession>A0AAV1QMQ1</accession>
<organism evidence="5 6">
    <name type="scientific">Dovyalis caffra</name>
    <dbReference type="NCBI Taxonomy" id="77055"/>
    <lineage>
        <taxon>Eukaryota</taxon>
        <taxon>Viridiplantae</taxon>
        <taxon>Streptophyta</taxon>
        <taxon>Embryophyta</taxon>
        <taxon>Tracheophyta</taxon>
        <taxon>Spermatophyta</taxon>
        <taxon>Magnoliopsida</taxon>
        <taxon>eudicotyledons</taxon>
        <taxon>Gunneridae</taxon>
        <taxon>Pentapetalae</taxon>
        <taxon>rosids</taxon>
        <taxon>fabids</taxon>
        <taxon>Malpighiales</taxon>
        <taxon>Salicaceae</taxon>
        <taxon>Flacourtieae</taxon>
        <taxon>Dovyalis</taxon>
    </lineage>
</organism>
<gene>
    <name evidence="5" type="ORF">DCAF_LOCUS352</name>
</gene>
<dbReference type="PRINTS" id="PR00382">
    <property type="entry name" value="LIPIDTRNSFER"/>
</dbReference>
<comment type="caution">
    <text evidence="5">The sequence shown here is derived from an EMBL/GenBank/DDBJ whole genome shotgun (WGS) entry which is preliminary data.</text>
</comment>
<keyword evidence="3" id="KW-0732">Signal</keyword>
<dbReference type="EMBL" id="CAWUPB010000027">
    <property type="protein sequence ID" value="CAK7322741.1"/>
    <property type="molecule type" value="Genomic_DNA"/>
</dbReference>
<dbReference type="GO" id="GO:0006869">
    <property type="term" value="P:lipid transport"/>
    <property type="evidence" value="ECO:0007669"/>
    <property type="project" value="InterPro"/>
</dbReference>
<keyword evidence="2" id="KW-1015">Disulfide bond</keyword>
<feature type="domain" description="Bifunctional inhibitor/plant lipid transfer protein/seed storage helical" evidence="4">
    <location>
        <begin position="27"/>
        <end position="104"/>
    </location>
</feature>
<sequence>MPHFVGCCLLLVLLVSGLDIAYSDSKCELVFEYFPYCLDFLTGYYFKPSKKCCVHIYKLNRLAKRGLGAQLICSCIEYMVRGTEPRIRADRISELPAKCQTHLSFPISEWMDCDKFVMGPPLICHCIEAVARMLPTRIRPDRIEDLSVQWDTHFAFSISEYMDCNSLAEY</sequence>
<name>A0AAV1QMQ1_9ROSI</name>
<evidence type="ECO:0000256" key="3">
    <source>
        <dbReference type="SAM" id="SignalP"/>
    </source>
</evidence>
<evidence type="ECO:0000313" key="5">
    <source>
        <dbReference type="EMBL" id="CAK7322741.1"/>
    </source>
</evidence>
<evidence type="ECO:0000259" key="4">
    <source>
        <dbReference type="Pfam" id="PF00234"/>
    </source>
</evidence>
<evidence type="ECO:0000313" key="6">
    <source>
        <dbReference type="Proteomes" id="UP001314170"/>
    </source>
</evidence>
<reference evidence="5 6" key="1">
    <citation type="submission" date="2024-01" db="EMBL/GenBank/DDBJ databases">
        <authorList>
            <person name="Waweru B."/>
        </authorList>
    </citation>
    <scope>NUCLEOTIDE SEQUENCE [LARGE SCALE GENOMIC DNA]</scope>
</reference>
<dbReference type="InterPro" id="IPR000528">
    <property type="entry name" value="Plant_nsLTP"/>
</dbReference>
<protein>
    <recommendedName>
        <fullName evidence="4">Bifunctional inhibitor/plant lipid transfer protein/seed storage helical domain-containing protein</fullName>
    </recommendedName>
</protein>
<dbReference type="Proteomes" id="UP001314170">
    <property type="component" value="Unassembled WGS sequence"/>
</dbReference>
<dbReference type="InterPro" id="IPR036312">
    <property type="entry name" value="Bifun_inhib/LTP/seed_sf"/>
</dbReference>
<keyword evidence="6" id="KW-1185">Reference proteome</keyword>
<dbReference type="PANTHER" id="PTHR33076">
    <property type="entry name" value="NON-SPECIFIC LIPID-TRANSFER PROTEIN 2-RELATED"/>
    <property type="match status" value="1"/>
</dbReference>
<dbReference type="AlphaFoldDB" id="A0AAV1QMQ1"/>
<evidence type="ECO:0000256" key="1">
    <source>
        <dbReference type="ARBA" id="ARBA00009748"/>
    </source>
</evidence>
<dbReference type="SUPFAM" id="SSF47699">
    <property type="entry name" value="Bifunctional inhibitor/lipid-transfer protein/seed storage 2S albumin"/>
    <property type="match status" value="1"/>
</dbReference>
<dbReference type="GO" id="GO:0008289">
    <property type="term" value="F:lipid binding"/>
    <property type="evidence" value="ECO:0007669"/>
    <property type="project" value="InterPro"/>
</dbReference>
<feature type="chain" id="PRO_5043673693" description="Bifunctional inhibitor/plant lipid transfer protein/seed storage helical domain-containing protein" evidence="3">
    <location>
        <begin position="24"/>
        <end position="170"/>
    </location>
</feature>
<dbReference type="InterPro" id="IPR016140">
    <property type="entry name" value="Bifunc_inhib/LTP/seed_store"/>
</dbReference>
<dbReference type="Gene3D" id="1.10.110.10">
    <property type="entry name" value="Plant lipid-transfer and hydrophobic proteins"/>
    <property type="match status" value="1"/>
</dbReference>
<proteinExistence type="inferred from homology"/>
<feature type="signal peptide" evidence="3">
    <location>
        <begin position="1"/>
        <end position="23"/>
    </location>
</feature>